<dbReference type="PANTHER" id="PTHR43859:SF4">
    <property type="entry name" value="BUTANOATE--COA LIGASE AAE1-RELATED"/>
    <property type="match status" value="1"/>
</dbReference>
<dbReference type="PANTHER" id="PTHR43859">
    <property type="entry name" value="ACYL-ACTIVATING ENZYME"/>
    <property type="match status" value="1"/>
</dbReference>
<dbReference type="EMBL" id="UINC01009163">
    <property type="protein sequence ID" value="SVA41112.1"/>
    <property type="molecule type" value="Genomic_DNA"/>
</dbReference>
<comment type="similarity">
    <text evidence="1">Belongs to the ATP-dependent AMP-binding enzyme family.</text>
</comment>
<dbReference type="Pfam" id="PF00501">
    <property type="entry name" value="AMP-binding"/>
    <property type="match status" value="1"/>
</dbReference>
<dbReference type="GO" id="GO:0006631">
    <property type="term" value="P:fatty acid metabolic process"/>
    <property type="evidence" value="ECO:0007669"/>
    <property type="project" value="UniProtKB-KW"/>
</dbReference>
<dbReference type="AlphaFoldDB" id="A0A381VLE1"/>
<dbReference type="CDD" id="cd12119">
    <property type="entry name" value="ttLC_FACS_AlkK_like"/>
    <property type="match status" value="1"/>
</dbReference>
<reference evidence="7" key="1">
    <citation type="submission" date="2018-05" db="EMBL/GenBank/DDBJ databases">
        <authorList>
            <person name="Lanie J.A."/>
            <person name="Ng W.-L."/>
            <person name="Kazmierczak K.M."/>
            <person name="Andrzejewski T.M."/>
            <person name="Davidsen T.M."/>
            <person name="Wayne K.J."/>
            <person name="Tettelin H."/>
            <person name="Glass J.I."/>
            <person name="Rusch D."/>
            <person name="Podicherti R."/>
            <person name="Tsui H.-C.T."/>
            <person name="Winkler M.E."/>
        </authorList>
    </citation>
    <scope>NUCLEOTIDE SEQUENCE</scope>
</reference>
<proteinExistence type="inferred from homology"/>
<dbReference type="InterPro" id="IPR000873">
    <property type="entry name" value="AMP-dep_synth/lig_dom"/>
</dbReference>
<dbReference type="InterPro" id="IPR025110">
    <property type="entry name" value="AMP-bd_C"/>
</dbReference>
<keyword evidence="2" id="KW-0436">Ligase</keyword>
<gene>
    <name evidence="7" type="ORF">METZ01_LOCUS93966</name>
</gene>
<dbReference type="NCBIfam" id="NF004837">
    <property type="entry name" value="PRK06187.1"/>
    <property type="match status" value="1"/>
</dbReference>
<evidence type="ECO:0008006" key="8">
    <source>
        <dbReference type="Google" id="ProtNLM"/>
    </source>
</evidence>
<keyword evidence="4" id="KW-0443">Lipid metabolism</keyword>
<keyword evidence="3" id="KW-0276">Fatty acid metabolism</keyword>
<dbReference type="GO" id="GO:0016874">
    <property type="term" value="F:ligase activity"/>
    <property type="evidence" value="ECO:0007669"/>
    <property type="project" value="UniProtKB-KW"/>
</dbReference>
<dbReference type="InterPro" id="IPR020845">
    <property type="entry name" value="AMP-binding_CS"/>
</dbReference>
<dbReference type="InterPro" id="IPR042099">
    <property type="entry name" value="ANL_N_sf"/>
</dbReference>
<dbReference type="InterPro" id="IPR045851">
    <property type="entry name" value="AMP-bd_C_sf"/>
</dbReference>
<dbReference type="SUPFAM" id="SSF56801">
    <property type="entry name" value="Acetyl-CoA synthetase-like"/>
    <property type="match status" value="1"/>
</dbReference>
<protein>
    <recommendedName>
        <fullName evidence="8">AMP-dependent synthetase/ligase domain-containing protein</fullName>
    </recommendedName>
</protein>
<dbReference type="FunFam" id="3.30.300.30:FF:000008">
    <property type="entry name" value="2,3-dihydroxybenzoate-AMP ligase"/>
    <property type="match status" value="1"/>
</dbReference>
<evidence type="ECO:0000313" key="7">
    <source>
        <dbReference type="EMBL" id="SVA41112.1"/>
    </source>
</evidence>
<evidence type="ECO:0000256" key="3">
    <source>
        <dbReference type="ARBA" id="ARBA00022832"/>
    </source>
</evidence>
<sequence>MQGQMMRSPLLITEIMRFAGRQYGDTEVVSVTGENPLHRCVYKDVIRRAHQVANVLHTLGLEEGDRVATLAWNDFRHLELYYGVSCAGYVLHTVNPRLFFEQLLYIFNHAEDRVLFFDPVFLPLVEKLSDQLPKIEVYVVLSSEDKMPQTSLPSIKCYETLLHEASEDYEWPALDEGTASALCYTSGTTGHPKGVLYDHRSTVLHAYGSCHRNAVGLGRRDTVLPVVPMFHANAWGTPYSAFISGAKMVLPGPKMGDGKTLQALIEGEGVTVALGVPTVWLALLSYLEETGTTVGSLERTVVGGAACPLSVMKEFQDKHGVYTHHGWGMTEMSPLGSLNTLSKPMESFKDSELDVIRAKQGQAVFGVEMKIVDDDGQELPWDGEAFGDLKVRGWWVCDNYFRSEGSDDAFDADGWFSTGDVATIDPEGNLGITDRTKDVIKSGGEWISSIELENLAVSHPDVLEAAVIGVSHQKWGERPLLVIVPNEGVIPDKMTILGLFKGKVADFWIPDDLVFVDEIPHTATGKVSKIELREQFVDYRLDLPQK</sequence>
<dbReference type="PROSITE" id="PS00455">
    <property type="entry name" value="AMP_BINDING"/>
    <property type="match status" value="1"/>
</dbReference>
<evidence type="ECO:0000256" key="2">
    <source>
        <dbReference type="ARBA" id="ARBA00022598"/>
    </source>
</evidence>
<dbReference type="Gene3D" id="3.40.50.12780">
    <property type="entry name" value="N-terminal domain of ligase-like"/>
    <property type="match status" value="1"/>
</dbReference>
<evidence type="ECO:0000259" key="5">
    <source>
        <dbReference type="Pfam" id="PF00501"/>
    </source>
</evidence>
<feature type="domain" description="AMP-binding enzyme C-terminal" evidence="6">
    <location>
        <begin position="451"/>
        <end position="526"/>
    </location>
</feature>
<evidence type="ECO:0000256" key="1">
    <source>
        <dbReference type="ARBA" id="ARBA00006432"/>
    </source>
</evidence>
<organism evidence="7">
    <name type="scientific">marine metagenome</name>
    <dbReference type="NCBI Taxonomy" id="408172"/>
    <lineage>
        <taxon>unclassified sequences</taxon>
        <taxon>metagenomes</taxon>
        <taxon>ecological metagenomes</taxon>
    </lineage>
</organism>
<dbReference type="Gene3D" id="3.30.300.30">
    <property type="match status" value="1"/>
</dbReference>
<evidence type="ECO:0000259" key="6">
    <source>
        <dbReference type="Pfam" id="PF13193"/>
    </source>
</evidence>
<feature type="domain" description="AMP-dependent synthetase/ligase" evidence="5">
    <location>
        <begin position="22"/>
        <end position="401"/>
    </location>
</feature>
<evidence type="ECO:0000256" key="4">
    <source>
        <dbReference type="ARBA" id="ARBA00023098"/>
    </source>
</evidence>
<name>A0A381VLE1_9ZZZZ</name>
<accession>A0A381VLE1</accession>
<dbReference type="Pfam" id="PF13193">
    <property type="entry name" value="AMP-binding_C"/>
    <property type="match status" value="1"/>
</dbReference>